<dbReference type="FunFam" id="3.40.50.12240:FF:000006">
    <property type="entry name" value="ATP synthase subunit beta"/>
    <property type="match status" value="1"/>
</dbReference>
<dbReference type="InterPro" id="IPR055190">
    <property type="entry name" value="ATP-synt_VA_C"/>
</dbReference>
<dbReference type="GO" id="GO:0046933">
    <property type="term" value="F:proton-transporting ATP synthase activity, rotational mechanism"/>
    <property type="evidence" value="ECO:0007669"/>
    <property type="project" value="UniProtKB-UniRule"/>
</dbReference>
<dbReference type="Proteomes" id="UP000320293">
    <property type="component" value="Unassembled WGS sequence"/>
</dbReference>
<sequence length="482" mass="51680">MVATTETNVGKIVQIIGPVIDAEFPSGNLPRIYNALTVKGTNSAGQNLSVTCEVQQLLGDNQVRAVAMSTTDGLVRGMDIVDTGAAISVPVGKCTLGRIFNVLGEPVDEKGPVNVTETSPIHRPAPKLVDLEVTPTVFETGIKVIDLLTPYRQGGKIGLFGGAGVGKTVIMMELINNIAIQHGGVSVFGGVGERTREGNDLYNEMIESKVINADNPEESKIALVYGQMNEPPGARMRVGLSALTMAEYFRDVNKQDVLLFIDNIFRFVQAGSEVSALLGRMPSAVGYQPTLGTDVGDLQERITSTKEGSITSIQAVYVPADDLTDPAPATTFAHLDGTTVLSRGLASKGIYPAVDPLGSTSTMLQADIVGDEHYGTARAVQSTLQRYKELQDIIAILGLDELSEEDRLIVDRARKIERFLSQPFFVAEVFTGSPGKYVTLADTIKGFQMILKGELDSLPEQAFYMVGNIDEAIAKGEKLKKG</sequence>
<dbReference type="InterPro" id="IPR027417">
    <property type="entry name" value="P-loop_NTPase"/>
</dbReference>
<keyword evidence="10 15" id="KW-0472">Membrane</keyword>
<dbReference type="SMART" id="SM00382">
    <property type="entry name" value="AAA"/>
    <property type="match status" value="1"/>
</dbReference>
<comment type="subcellular location">
    <subcellularLocation>
        <location evidence="15">Cellular thylakoid membrane</location>
        <topology evidence="15">Peripheral membrane protein</topology>
    </subcellularLocation>
    <subcellularLocation>
        <location evidence="1">Membrane</location>
        <topology evidence="1">Peripheral membrane protein</topology>
    </subcellularLocation>
</comment>
<dbReference type="GO" id="GO:0045259">
    <property type="term" value="C:proton-transporting ATP synthase complex"/>
    <property type="evidence" value="ECO:0007669"/>
    <property type="project" value="UniProtKB-KW"/>
</dbReference>
<protein>
    <recommendedName>
        <fullName evidence="15">ATP synthase subunit beta</fullName>
        <ecNumber evidence="15">7.1.2.2</ecNumber>
    </recommendedName>
    <alternativeName>
        <fullName evidence="15">ATP synthase F1 sector subunit beta</fullName>
    </alternativeName>
    <alternativeName>
        <fullName evidence="15">F-ATPase subunit beta</fullName>
    </alternativeName>
</protein>
<dbReference type="InterPro" id="IPR000194">
    <property type="entry name" value="ATPase_F1/V1/A1_a/bsu_nucl-bd"/>
</dbReference>
<dbReference type="EC" id="7.1.2.2" evidence="15"/>
<keyword evidence="4 15" id="KW-0547">Nucleotide-binding</keyword>
<evidence type="ECO:0000313" key="18">
    <source>
        <dbReference type="Proteomes" id="UP000320293"/>
    </source>
</evidence>
<dbReference type="InterPro" id="IPR024034">
    <property type="entry name" value="ATPase_F1/V1_b/a_C"/>
</dbReference>
<comment type="subunit">
    <text evidence="13">F-type ATPases have 2 components, CF(1) - the catalytic core - and CF(0) - the membrane proton channel. CF(1) has five subunits: alpha(3), beta(3), gamma(1), delta(1), epsilon(1). CF(0) has four main subunits: a(1), b(1), b'(1) and c(9-12).</text>
</comment>
<dbReference type="CDD" id="cd18110">
    <property type="entry name" value="ATP-synt_F1_beta_C"/>
    <property type="match status" value="1"/>
</dbReference>
<dbReference type="EMBL" id="SFBF01000028">
    <property type="protein sequence ID" value="TRU53625.1"/>
    <property type="molecule type" value="Genomic_DNA"/>
</dbReference>
<feature type="domain" description="AAA+ ATPase" evidence="16">
    <location>
        <begin position="153"/>
        <end position="345"/>
    </location>
</feature>
<evidence type="ECO:0000256" key="1">
    <source>
        <dbReference type="ARBA" id="ARBA00004170"/>
    </source>
</evidence>
<dbReference type="InterPro" id="IPR050053">
    <property type="entry name" value="ATPase_alpha/beta_chains"/>
</dbReference>
<dbReference type="FunFam" id="3.40.50.300:FF:000004">
    <property type="entry name" value="ATP synthase subunit beta"/>
    <property type="match status" value="1"/>
</dbReference>
<dbReference type="Gene3D" id="1.10.1140.10">
    <property type="entry name" value="Bovine Mitochondrial F1-atpase, Atp Synthase Beta Chain, Chain D, domain 3"/>
    <property type="match status" value="1"/>
</dbReference>
<evidence type="ECO:0000259" key="16">
    <source>
        <dbReference type="SMART" id="SM00382"/>
    </source>
</evidence>
<evidence type="ECO:0000256" key="10">
    <source>
        <dbReference type="ARBA" id="ARBA00023136"/>
    </source>
</evidence>
<dbReference type="SUPFAM" id="SSF50615">
    <property type="entry name" value="N-terminal domain of alpha and beta subunits of F1 ATP synthase"/>
    <property type="match status" value="1"/>
</dbReference>
<dbReference type="InterPro" id="IPR005722">
    <property type="entry name" value="ATP_synth_F1_bsu"/>
</dbReference>
<evidence type="ECO:0000256" key="2">
    <source>
        <dbReference type="ARBA" id="ARBA00008936"/>
    </source>
</evidence>
<dbReference type="SUPFAM" id="SSF47917">
    <property type="entry name" value="C-terminal domain of alpha and beta subunits of F1 ATP synthase"/>
    <property type="match status" value="1"/>
</dbReference>
<evidence type="ECO:0000256" key="9">
    <source>
        <dbReference type="ARBA" id="ARBA00023078"/>
    </source>
</evidence>
<evidence type="ECO:0000256" key="3">
    <source>
        <dbReference type="ARBA" id="ARBA00022448"/>
    </source>
</evidence>
<dbReference type="CDD" id="cd01133">
    <property type="entry name" value="F1-ATPase_beta_CD"/>
    <property type="match status" value="1"/>
</dbReference>
<keyword evidence="11 15" id="KW-0139">CF(1)</keyword>
<dbReference type="NCBIfam" id="TIGR01039">
    <property type="entry name" value="atpD"/>
    <property type="match status" value="1"/>
</dbReference>
<evidence type="ECO:0000256" key="15">
    <source>
        <dbReference type="HAMAP-Rule" id="MF_01347"/>
    </source>
</evidence>
<evidence type="ECO:0000256" key="6">
    <source>
        <dbReference type="ARBA" id="ARBA00022840"/>
    </source>
</evidence>
<dbReference type="Gene3D" id="2.40.10.170">
    <property type="match status" value="1"/>
</dbReference>
<keyword evidence="6 15" id="KW-0067">ATP-binding</keyword>
<dbReference type="InterPro" id="IPR020003">
    <property type="entry name" value="ATPase_a/bsu_AS"/>
</dbReference>
<evidence type="ECO:0000256" key="11">
    <source>
        <dbReference type="ARBA" id="ARBA00023196"/>
    </source>
</evidence>
<reference evidence="17 18" key="1">
    <citation type="submission" date="2019-01" db="EMBL/GenBank/DDBJ databases">
        <title>Coherence of Microcystis species and biogeography revealed through population genomics.</title>
        <authorList>
            <person name="Perez-Carrascal O.M."/>
            <person name="Terrat Y."/>
            <person name="Giani A."/>
            <person name="Fortin N."/>
            <person name="Tromas N."/>
            <person name="Shapiro B.J."/>
        </authorList>
    </citation>
    <scope>NUCLEOTIDE SEQUENCE [LARGE SCALE GENOMIC DNA]</scope>
    <source>
        <strain evidence="17">Ma_QC_Ca_00000000_S207</strain>
    </source>
</reference>
<dbReference type="HAMAP" id="MF_01347">
    <property type="entry name" value="ATP_synth_beta_bact"/>
    <property type="match status" value="1"/>
</dbReference>
<keyword evidence="12 15" id="KW-0066">ATP synthesis</keyword>
<comment type="similarity">
    <text evidence="2 15">Belongs to the ATPase alpha/beta chains family.</text>
</comment>
<dbReference type="Pfam" id="PF00006">
    <property type="entry name" value="ATP-synt_ab"/>
    <property type="match status" value="1"/>
</dbReference>
<dbReference type="CDD" id="cd18115">
    <property type="entry name" value="ATP-synt_F1_beta_N"/>
    <property type="match status" value="1"/>
</dbReference>
<comment type="function">
    <text evidence="14 15">Produces ATP from ADP in the presence of a proton gradient across the membrane. The catalytic sites are hosted primarily by the beta subunits.</text>
</comment>
<keyword evidence="3 15" id="KW-0813">Transport</keyword>
<dbReference type="GO" id="GO:0031676">
    <property type="term" value="C:plasma membrane-derived thylakoid membrane"/>
    <property type="evidence" value="ECO:0007669"/>
    <property type="project" value="UniProtKB-SubCell"/>
</dbReference>
<proteinExistence type="inferred from homology"/>
<comment type="caution">
    <text evidence="17">The sequence shown here is derived from an EMBL/GenBank/DDBJ whole genome shotgun (WGS) entry which is preliminary data.</text>
</comment>
<dbReference type="FunFam" id="1.10.1140.10:FF:000001">
    <property type="entry name" value="ATP synthase subunit beta"/>
    <property type="match status" value="1"/>
</dbReference>
<dbReference type="AlphaFoldDB" id="A0A552G3T7"/>
<accession>A0A552G3T7</accession>
<evidence type="ECO:0000256" key="7">
    <source>
        <dbReference type="ARBA" id="ARBA00022967"/>
    </source>
</evidence>
<dbReference type="InterPro" id="IPR004100">
    <property type="entry name" value="ATPase_F1/V1/A1_a/bsu_N"/>
</dbReference>
<comment type="catalytic activity">
    <reaction evidence="15">
        <text>ATP + H2O + 4 H(+)(in) = ADP + phosphate + 5 H(+)(out)</text>
        <dbReference type="Rhea" id="RHEA:57720"/>
        <dbReference type="ChEBI" id="CHEBI:15377"/>
        <dbReference type="ChEBI" id="CHEBI:15378"/>
        <dbReference type="ChEBI" id="CHEBI:30616"/>
        <dbReference type="ChEBI" id="CHEBI:43474"/>
        <dbReference type="ChEBI" id="CHEBI:456216"/>
        <dbReference type="EC" id="7.1.2.2"/>
    </reaction>
</comment>
<dbReference type="InterPro" id="IPR036121">
    <property type="entry name" value="ATPase_F1/V1/A1_a/bsu_N_sf"/>
</dbReference>
<dbReference type="GO" id="GO:0005524">
    <property type="term" value="F:ATP binding"/>
    <property type="evidence" value="ECO:0007669"/>
    <property type="project" value="UniProtKB-UniRule"/>
</dbReference>
<dbReference type="InterPro" id="IPR003593">
    <property type="entry name" value="AAA+_ATPase"/>
</dbReference>
<evidence type="ECO:0000256" key="13">
    <source>
        <dbReference type="ARBA" id="ARBA00026013"/>
    </source>
</evidence>
<gene>
    <name evidence="15 17" type="primary">atpD</name>
    <name evidence="15" type="synonym">atpB</name>
    <name evidence="17" type="ORF">EWV91_01485</name>
</gene>
<organism evidence="17 18">
    <name type="scientific">Microcystis aeruginosa Ma_QC_Ca_00000000_S207</name>
    <dbReference type="NCBI Taxonomy" id="2486251"/>
    <lineage>
        <taxon>Bacteria</taxon>
        <taxon>Bacillati</taxon>
        <taxon>Cyanobacteriota</taxon>
        <taxon>Cyanophyceae</taxon>
        <taxon>Oscillatoriophycideae</taxon>
        <taxon>Chroococcales</taxon>
        <taxon>Microcystaceae</taxon>
        <taxon>Microcystis</taxon>
    </lineage>
</organism>
<dbReference type="PANTHER" id="PTHR15184:SF71">
    <property type="entry name" value="ATP SYNTHASE SUBUNIT BETA, MITOCHONDRIAL"/>
    <property type="match status" value="1"/>
</dbReference>
<dbReference type="Pfam" id="PF22919">
    <property type="entry name" value="ATP-synt_VA_C"/>
    <property type="match status" value="1"/>
</dbReference>
<keyword evidence="8 15" id="KW-0406">Ion transport</keyword>
<evidence type="ECO:0000256" key="4">
    <source>
        <dbReference type="ARBA" id="ARBA00022741"/>
    </source>
</evidence>
<keyword evidence="5 15" id="KW-0375">Hydrogen ion transport</keyword>
<dbReference type="PROSITE" id="PS00152">
    <property type="entry name" value="ATPASE_ALPHA_BETA"/>
    <property type="match status" value="1"/>
</dbReference>
<keyword evidence="7 15" id="KW-1278">Translocase</keyword>
<evidence type="ECO:0000256" key="14">
    <source>
        <dbReference type="ARBA" id="ARBA00037290"/>
    </source>
</evidence>
<evidence type="ECO:0000313" key="17">
    <source>
        <dbReference type="EMBL" id="TRU53625.1"/>
    </source>
</evidence>
<dbReference type="Pfam" id="PF02874">
    <property type="entry name" value="ATP-synt_ab_N"/>
    <property type="match status" value="1"/>
</dbReference>
<feature type="binding site" evidence="15">
    <location>
        <begin position="161"/>
        <end position="168"/>
    </location>
    <ligand>
        <name>ATP</name>
        <dbReference type="ChEBI" id="CHEBI:30616"/>
    </ligand>
</feature>
<name>A0A552G3T7_MICAE</name>
<dbReference type="Gene3D" id="3.40.50.300">
    <property type="entry name" value="P-loop containing nucleotide triphosphate hydrolases"/>
    <property type="match status" value="1"/>
</dbReference>
<keyword evidence="9 15" id="KW-0793">Thylakoid</keyword>
<dbReference type="FunFam" id="2.40.10.170:FF:000002">
    <property type="entry name" value="ATP synthase subunit beta, chloroplastic"/>
    <property type="match status" value="1"/>
</dbReference>
<dbReference type="SUPFAM" id="SSF52540">
    <property type="entry name" value="P-loop containing nucleoside triphosphate hydrolases"/>
    <property type="match status" value="1"/>
</dbReference>
<evidence type="ECO:0000256" key="5">
    <source>
        <dbReference type="ARBA" id="ARBA00022781"/>
    </source>
</evidence>
<evidence type="ECO:0000256" key="8">
    <source>
        <dbReference type="ARBA" id="ARBA00023065"/>
    </source>
</evidence>
<evidence type="ECO:0000256" key="12">
    <source>
        <dbReference type="ARBA" id="ARBA00023310"/>
    </source>
</evidence>
<dbReference type="PANTHER" id="PTHR15184">
    <property type="entry name" value="ATP SYNTHASE"/>
    <property type="match status" value="1"/>
</dbReference>